<protein>
    <recommendedName>
        <fullName evidence="3">cysteine desulfurase</fullName>
        <ecNumber evidence="3">2.8.1.7</ecNumber>
    </recommendedName>
</protein>
<proteinExistence type="inferred from homology"/>
<reference evidence="8" key="1">
    <citation type="submission" date="2018-06" db="EMBL/GenBank/DDBJ databases">
        <authorList>
            <person name="Zhirakovskaya E."/>
        </authorList>
    </citation>
    <scope>NUCLEOTIDE SEQUENCE</scope>
</reference>
<organism evidence="8">
    <name type="scientific">hydrothermal vent metagenome</name>
    <dbReference type="NCBI Taxonomy" id="652676"/>
    <lineage>
        <taxon>unclassified sequences</taxon>
        <taxon>metagenomes</taxon>
        <taxon>ecological metagenomes</taxon>
    </lineage>
</organism>
<dbReference type="PANTHER" id="PTHR43586:SF8">
    <property type="entry name" value="CYSTEINE DESULFURASE 1, CHLOROPLASTIC"/>
    <property type="match status" value="1"/>
</dbReference>
<accession>A0A3B0VKI8</accession>
<dbReference type="NCBIfam" id="TIGR01979">
    <property type="entry name" value="sufS"/>
    <property type="match status" value="1"/>
</dbReference>
<comment type="catalytic activity">
    <reaction evidence="6">
        <text>(sulfur carrier)-H + L-cysteine = (sulfur carrier)-SH + L-alanine</text>
        <dbReference type="Rhea" id="RHEA:43892"/>
        <dbReference type="Rhea" id="RHEA-COMP:14737"/>
        <dbReference type="Rhea" id="RHEA-COMP:14739"/>
        <dbReference type="ChEBI" id="CHEBI:29917"/>
        <dbReference type="ChEBI" id="CHEBI:35235"/>
        <dbReference type="ChEBI" id="CHEBI:57972"/>
        <dbReference type="ChEBI" id="CHEBI:64428"/>
        <dbReference type="EC" id="2.8.1.7"/>
    </reaction>
</comment>
<dbReference type="InterPro" id="IPR010970">
    <property type="entry name" value="Cys_dSase_SufS"/>
</dbReference>
<dbReference type="SUPFAM" id="SSF53383">
    <property type="entry name" value="PLP-dependent transferases"/>
    <property type="match status" value="1"/>
</dbReference>
<dbReference type="InterPro" id="IPR015421">
    <property type="entry name" value="PyrdxlP-dep_Trfase_major"/>
</dbReference>
<dbReference type="EC" id="2.8.1.7" evidence="3"/>
<keyword evidence="4 8" id="KW-0808">Transferase</keyword>
<dbReference type="InterPro" id="IPR015422">
    <property type="entry name" value="PyrdxlP-dep_Trfase_small"/>
</dbReference>
<name>A0A3B0VKI8_9ZZZZ</name>
<dbReference type="GO" id="GO:0030170">
    <property type="term" value="F:pyridoxal phosphate binding"/>
    <property type="evidence" value="ECO:0007669"/>
    <property type="project" value="InterPro"/>
</dbReference>
<evidence type="ECO:0000256" key="5">
    <source>
        <dbReference type="ARBA" id="ARBA00022898"/>
    </source>
</evidence>
<dbReference type="CDD" id="cd06453">
    <property type="entry name" value="SufS_like"/>
    <property type="match status" value="1"/>
</dbReference>
<evidence type="ECO:0000256" key="3">
    <source>
        <dbReference type="ARBA" id="ARBA00012239"/>
    </source>
</evidence>
<keyword evidence="5" id="KW-0663">Pyridoxal phosphate</keyword>
<comment type="similarity">
    <text evidence="2">Belongs to the class-V pyridoxal-phosphate-dependent aminotransferase family. Csd subfamily.</text>
</comment>
<evidence type="ECO:0000256" key="2">
    <source>
        <dbReference type="ARBA" id="ARBA00010447"/>
    </source>
</evidence>
<evidence type="ECO:0000313" key="8">
    <source>
        <dbReference type="EMBL" id="VAW40803.1"/>
    </source>
</evidence>
<dbReference type="GO" id="GO:0006534">
    <property type="term" value="P:cysteine metabolic process"/>
    <property type="evidence" value="ECO:0007669"/>
    <property type="project" value="InterPro"/>
</dbReference>
<dbReference type="PROSITE" id="PS00595">
    <property type="entry name" value="AA_TRANSFER_CLASS_5"/>
    <property type="match status" value="1"/>
</dbReference>
<dbReference type="EMBL" id="UOEU01000812">
    <property type="protein sequence ID" value="VAW40803.1"/>
    <property type="molecule type" value="Genomic_DNA"/>
</dbReference>
<feature type="domain" description="Aminotransferase class V" evidence="7">
    <location>
        <begin position="25"/>
        <end position="395"/>
    </location>
</feature>
<dbReference type="Pfam" id="PF00266">
    <property type="entry name" value="Aminotran_5"/>
    <property type="match status" value="1"/>
</dbReference>
<evidence type="ECO:0000256" key="6">
    <source>
        <dbReference type="ARBA" id="ARBA00050776"/>
    </source>
</evidence>
<evidence type="ECO:0000259" key="7">
    <source>
        <dbReference type="Pfam" id="PF00266"/>
    </source>
</evidence>
<dbReference type="GO" id="GO:0031071">
    <property type="term" value="F:cysteine desulfurase activity"/>
    <property type="evidence" value="ECO:0007669"/>
    <property type="project" value="UniProtKB-EC"/>
</dbReference>
<gene>
    <name evidence="8" type="ORF">MNBD_CHLOROFLEXI01-1480</name>
</gene>
<dbReference type="InterPro" id="IPR016454">
    <property type="entry name" value="Cysteine_dSase"/>
</dbReference>
<comment type="cofactor">
    <cofactor evidence="1">
        <name>pyridoxal 5'-phosphate</name>
        <dbReference type="ChEBI" id="CHEBI:597326"/>
    </cofactor>
</comment>
<dbReference type="Gene3D" id="3.40.640.10">
    <property type="entry name" value="Type I PLP-dependent aspartate aminotransferase-like (Major domain)"/>
    <property type="match status" value="1"/>
</dbReference>
<dbReference type="InterPro" id="IPR020578">
    <property type="entry name" value="Aminotrans_V_PyrdxlP_BS"/>
</dbReference>
<sequence length="409" mass="44842">MLDIQKIRSEFPILQTEAYPGVPLIYLDSAASSQKPLAVIEAMDNYYRTYNANVHRGIHRLSEDATNAYEGARERIARFINAADSAEIIFVRNATEGFNLVAYSWGRANLQAGDEILITAMEHHANIVPWQILAEERGVVVKHLPFLSNGMLDLDKLPELLTERTKLFSFTAVSNVFGTVNPVKQLVEAAHKVGALAMVDAAQAVPHMPVDVQAWDCDFLAFAGHKMCGPTGIGILHGKRHLLEAMPPFMGGGDMIRRVTLDGSTWNDLPHKFEAGTPSIAEGIGLGTAVDYLTDLGMENVHAYEQFITNYALEALSEVENLEIIGPSAAQRGGVASFTIQGLHPHDIAELLDKDGIAIRAGHHCAMPLHQQCGINATARASFYIHTTTEEVDKLVESLNKAKKIFRLI</sequence>
<dbReference type="AlphaFoldDB" id="A0A3B0VKI8"/>
<dbReference type="PANTHER" id="PTHR43586">
    <property type="entry name" value="CYSTEINE DESULFURASE"/>
    <property type="match status" value="1"/>
</dbReference>
<dbReference type="PIRSF" id="PIRSF005572">
    <property type="entry name" value="NifS"/>
    <property type="match status" value="1"/>
</dbReference>
<dbReference type="Gene3D" id="3.90.1150.10">
    <property type="entry name" value="Aspartate Aminotransferase, domain 1"/>
    <property type="match status" value="1"/>
</dbReference>
<dbReference type="InterPro" id="IPR000192">
    <property type="entry name" value="Aminotrans_V_dom"/>
</dbReference>
<dbReference type="InterPro" id="IPR015424">
    <property type="entry name" value="PyrdxlP-dep_Trfase"/>
</dbReference>
<evidence type="ECO:0000256" key="1">
    <source>
        <dbReference type="ARBA" id="ARBA00001933"/>
    </source>
</evidence>
<evidence type="ECO:0000256" key="4">
    <source>
        <dbReference type="ARBA" id="ARBA00022679"/>
    </source>
</evidence>